<comment type="function">
    <text evidence="10 11">Catalyzes the first step in hexosamine metabolism, converting fructose-6P into glucosamine-6P using glutamine as a nitrogen source.</text>
</comment>
<dbReference type="InterPro" id="IPR001347">
    <property type="entry name" value="SIS_dom"/>
</dbReference>
<dbReference type="InterPro" id="IPR029055">
    <property type="entry name" value="Ntn_hydrolases_N"/>
</dbReference>
<dbReference type="InterPro" id="IPR046348">
    <property type="entry name" value="SIS_dom_sf"/>
</dbReference>
<dbReference type="InterPro" id="IPR047084">
    <property type="entry name" value="GFAT_N"/>
</dbReference>
<evidence type="ECO:0000259" key="13">
    <source>
        <dbReference type="PROSITE" id="PS51464"/>
    </source>
</evidence>
<dbReference type="EMBL" id="MT631477">
    <property type="protein sequence ID" value="QNO51762.1"/>
    <property type="molecule type" value="Genomic_DNA"/>
</dbReference>
<dbReference type="GO" id="GO:0005975">
    <property type="term" value="P:carbohydrate metabolic process"/>
    <property type="evidence" value="ECO:0007669"/>
    <property type="project" value="UniProtKB-UniRule"/>
</dbReference>
<dbReference type="Gene3D" id="3.60.20.10">
    <property type="entry name" value="Glutamine Phosphoribosylpyrophosphate, subunit 1, domain 1"/>
    <property type="match status" value="1"/>
</dbReference>
<dbReference type="CDD" id="cd00714">
    <property type="entry name" value="GFAT"/>
    <property type="match status" value="1"/>
</dbReference>
<feature type="domain" description="SIS" evidence="13">
    <location>
        <begin position="288"/>
        <end position="428"/>
    </location>
</feature>
<dbReference type="PROSITE" id="PS51278">
    <property type="entry name" value="GATASE_TYPE_2"/>
    <property type="match status" value="1"/>
</dbReference>
<evidence type="ECO:0000313" key="14">
    <source>
        <dbReference type="EMBL" id="QNO51762.1"/>
    </source>
</evidence>
<dbReference type="FunFam" id="3.60.20.10:FF:000006">
    <property type="entry name" value="Glutamine--fructose-6-phosphate aminotransferase [isomerizing]"/>
    <property type="match status" value="1"/>
</dbReference>
<feature type="active site" description="For Fru-6P isomerization activity" evidence="11">
    <location>
        <position position="617"/>
    </location>
</feature>
<dbReference type="Pfam" id="PF01380">
    <property type="entry name" value="SIS"/>
    <property type="match status" value="2"/>
</dbReference>
<reference evidence="14" key="1">
    <citation type="submission" date="2020-06" db="EMBL/GenBank/DDBJ databases">
        <title>Unique genomic features of the anaerobic methanotrophic archaea.</title>
        <authorList>
            <person name="Chadwick G.L."/>
            <person name="Skennerton C.T."/>
            <person name="Laso-Perez R."/>
            <person name="Leu A.O."/>
            <person name="Speth D.R."/>
            <person name="Yu H."/>
            <person name="Morgan-Lang C."/>
            <person name="Hatzenpichler R."/>
            <person name="Goudeau D."/>
            <person name="Malmstrom R."/>
            <person name="Brazelton W.J."/>
            <person name="Woyke T."/>
            <person name="Hallam S.J."/>
            <person name="Tyson G.W."/>
            <person name="Wegener G."/>
            <person name="Boetius A."/>
            <person name="Orphan V."/>
        </authorList>
    </citation>
    <scope>NUCLEOTIDE SEQUENCE</scope>
</reference>
<dbReference type="GO" id="GO:0004360">
    <property type="term" value="F:glutamine-fructose-6-phosphate transaminase (isomerizing) activity"/>
    <property type="evidence" value="ECO:0007669"/>
    <property type="project" value="UniProtKB-UniRule"/>
</dbReference>
<dbReference type="FunFam" id="3.40.50.10490:FF:000001">
    <property type="entry name" value="Glutamine--fructose-6-phosphate aminotransferase [isomerizing]"/>
    <property type="match status" value="1"/>
</dbReference>
<dbReference type="InterPro" id="IPR035466">
    <property type="entry name" value="GlmS/AgaS_SIS"/>
</dbReference>
<evidence type="ECO:0000256" key="10">
    <source>
        <dbReference type="ARBA" id="ARBA00055466"/>
    </source>
</evidence>
<dbReference type="InterPro" id="IPR005855">
    <property type="entry name" value="GFAT"/>
</dbReference>
<feature type="active site" description="Nucleophile; for GATase activity" evidence="11">
    <location>
        <position position="2"/>
    </location>
</feature>
<feature type="domain" description="SIS" evidence="13">
    <location>
        <begin position="460"/>
        <end position="612"/>
    </location>
</feature>
<keyword evidence="8" id="KW-0677">Repeat</keyword>
<evidence type="ECO:0000256" key="7">
    <source>
        <dbReference type="ARBA" id="ARBA00022679"/>
    </source>
</evidence>
<dbReference type="GO" id="GO:0006047">
    <property type="term" value="P:UDP-N-acetylglucosamine metabolic process"/>
    <property type="evidence" value="ECO:0007669"/>
    <property type="project" value="TreeGrafter"/>
</dbReference>
<dbReference type="NCBIfam" id="TIGR01135">
    <property type="entry name" value="glmS"/>
    <property type="match status" value="1"/>
</dbReference>
<dbReference type="GO" id="GO:0006487">
    <property type="term" value="P:protein N-linked glycosylation"/>
    <property type="evidence" value="ECO:0007669"/>
    <property type="project" value="TreeGrafter"/>
</dbReference>
<feature type="domain" description="Glutamine amidotransferase type-2" evidence="12">
    <location>
        <begin position="2"/>
        <end position="223"/>
    </location>
</feature>
<dbReference type="HAMAP" id="MF_00164">
    <property type="entry name" value="GlmS"/>
    <property type="match status" value="1"/>
</dbReference>
<dbReference type="SUPFAM" id="SSF53697">
    <property type="entry name" value="SIS domain"/>
    <property type="match status" value="1"/>
</dbReference>
<evidence type="ECO:0000256" key="1">
    <source>
        <dbReference type="ARBA" id="ARBA00001031"/>
    </source>
</evidence>
<evidence type="ECO:0000256" key="3">
    <source>
        <dbReference type="ARBA" id="ARBA00012916"/>
    </source>
</evidence>
<name>A0A7G9YUS8_9EURY</name>
<dbReference type="GO" id="GO:0006002">
    <property type="term" value="P:fructose 6-phosphate metabolic process"/>
    <property type="evidence" value="ECO:0007669"/>
    <property type="project" value="TreeGrafter"/>
</dbReference>
<dbReference type="PANTHER" id="PTHR10937">
    <property type="entry name" value="GLUCOSAMINE--FRUCTOSE-6-PHOSPHATE AMINOTRANSFERASE, ISOMERIZING"/>
    <property type="match status" value="1"/>
</dbReference>
<dbReference type="CDD" id="cd05008">
    <property type="entry name" value="SIS_GlmS_GlmD_1"/>
    <property type="match status" value="1"/>
</dbReference>
<dbReference type="Pfam" id="PF13522">
    <property type="entry name" value="GATase_6"/>
    <property type="match status" value="1"/>
</dbReference>
<keyword evidence="9" id="KW-0315">Glutamine amidotransferase</keyword>
<organism evidence="14">
    <name type="scientific">Candidatus Methanophagaceae archaeon ANME-1 ERB6</name>
    <dbReference type="NCBI Taxonomy" id="2759912"/>
    <lineage>
        <taxon>Archaea</taxon>
        <taxon>Methanobacteriati</taxon>
        <taxon>Methanobacteriota</taxon>
        <taxon>Stenosarchaea group</taxon>
        <taxon>Methanomicrobia</taxon>
        <taxon>Candidatus Methanophagales</taxon>
        <taxon>Candidatus Methanophagaceae</taxon>
    </lineage>
</organism>
<dbReference type="GO" id="GO:0097367">
    <property type="term" value="F:carbohydrate derivative binding"/>
    <property type="evidence" value="ECO:0007669"/>
    <property type="project" value="InterPro"/>
</dbReference>
<protein>
    <recommendedName>
        <fullName evidence="4 11">Glutamine--fructose-6-phosphate aminotransferase [isomerizing]</fullName>
        <ecNumber evidence="3 11">2.6.1.16</ecNumber>
    </recommendedName>
    <alternativeName>
        <fullName evidence="11">D-fructose-6-phosphate amidotransferase</fullName>
    </alternativeName>
    <alternativeName>
        <fullName evidence="11">GFAT</fullName>
    </alternativeName>
    <alternativeName>
        <fullName evidence="11">Glucosamine-6-phosphate synthase</fullName>
    </alternativeName>
    <alternativeName>
        <fullName evidence="11">Hexosephosphate aminotransferase</fullName>
    </alternativeName>
    <alternativeName>
        <fullName evidence="11">L-glutamine--D-fructose-6-phosphate amidotransferase</fullName>
    </alternativeName>
</protein>
<dbReference type="NCBIfam" id="NF001484">
    <property type="entry name" value="PRK00331.1"/>
    <property type="match status" value="1"/>
</dbReference>
<dbReference type="CDD" id="cd05009">
    <property type="entry name" value="SIS_GlmS_GlmD_2"/>
    <property type="match status" value="1"/>
</dbReference>
<evidence type="ECO:0000256" key="2">
    <source>
        <dbReference type="ARBA" id="ARBA00004496"/>
    </source>
</evidence>
<keyword evidence="6 11" id="KW-0032">Aminotransferase</keyword>
<evidence type="ECO:0000256" key="11">
    <source>
        <dbReference type="HAMAP-Rule" id="MF_00164"/>
    </source>
</evidence>
<evidence type="ECO:0000256" key="6">
    <source>
        <dbReference type="ARBA" id="ARBA00022576"/>
    </source>
</evidence>
<dbReference type="PROSITE" id="PS51464">
    <property type="entry name" value="SIS"/>
    <property type="match status" value="2"/>
</dbReference>
<evidence type="ECO:0000256" key="4">
    <source>
        <dbReference type="ARBA" id="ARBA00016090"/>
    </source>
</evidence>
<evidence type="ECO:0000256" key="8">
    <source>
        <dbReference type="ARBA" id="ARBA00022737"/>
    </source>
</evidence>
<dbReference type="GO" id="GO:0005737">
    <property type="term" value="C:cytoplasm"/>
    <property type="evidence" value="ECO:0007669"/>
    <property type="project" value="UniProtKB-SubCell"/>
</dbReference>
<keyword evidence="5 11" id="KW-0963">Cytoplasm</keyword>
<dbReference type="InterPro" id="IPR035490">
    <property type="entry name" value="GlmS/FrlB_SIS"/>
</dbReference>
<sequence>MCGIVGYVGERDALPIILQSLKRIEYRGYDSAGIACITGNGIEVYKDKGKVDDVIEKITNSKSISSNSGIGHCRWATHGAPSKANAHPHLDGEGGIAVVHNGIIENFLSLKEELLSQGCTFVSETDTEVIPHLINLCLKNSGNVEWQLKEAVKETLSRLTGSYAIIVAAKGFDGLVAARKESPLIIGVGDRENFIASDVPAVLEQTNRVIYLDEGDLAVVKNDSVYIENGGAEVKRAERLIPWTIEDAEKGGYEHFMLKEIHEEPKAITDTLRGYLTEDEITLGVDLGIDDDTKGKSILMLACGTSYYAALCGKHIIETLAKVPVQLELASEFNYSDFVLDGTNVVVMAITQSGETADTLMALKKAKRYGCKTIAITNVLGSSATRIADETIYTGAGPEIGVAATKSFVAQLVIFYLLGLQKSLAKLPEAAFLEHLEELRRMPQIARLVLDEANGNIQKHARYLSKYEHVFFVGRGVNLPIALEGALKLKEISYIHAEGYAAGELKHGPFALLTEDTPVVAILTRQTLGKFDQNASQNIYEKMLGNVKEIKARGAPVIAIAEEGDEEVEKYVDAVIRVPGTGAIFSPIPNTVALHLLAYWTAKERGCEIDKPRNLAKSVTVE</sequence>
<gene>
    <name evidence="11 14" type="primary">glmS</name>
    <name evidence="14" type="ORF">LBHPMFOL_00032</name>
</gene>
<comment type="catalytic activity">
    <reaction evidence="1 11">
        <text>D-fructose 6-phosphate + L-glutamine = D-glucosamine 6-phosphate + L-glutamate</text>
        <dbReference type="Rhea" id="RHEA:13237"/>
        <dbReference type="ChEBI" id="CHEBI:29985"/>
        <dbReference type="ChEBI" id="CHEBI:58359"/>
        <dbReference type="ChEBI" id="CHEBI:58725"/>
        <dbReference type="ChEBI" id="CHEBI:61527"/>
        <dbReference type="EC" id="2.6.1.16"/>
    </reaction>
</comment>
<dbReference type="Gene3D" id="3.40.50.10490">
    <property type="entry name" value="Glucose-6-phosphate isomerase like protein, domain 1"/>
    <property type="match status" value="2"/>
</dbReference>
<comment type="subunit">
    <text evidence="11">Homodimer.</text>
</comment>
<dbReference type="InterPro" id="IPR017932">
    <property type="entry name" value="GATase_2_dom"/>
</dbReference>
<evidence type="ECO:0000256" key="5">
    <source>
        <dbReference type="ARBA" id="ARBA00022490"/>
    </source>
</evidence>
<dbReference type="AlphaFoldDB" id="A0A7G9YUS8"/>
<dbReference type="EC" id="2.6.1.16" evidence="3 11"/>
<dbReference type="SUPFAM" id="SSF56235">
    <property type="entry name" value="N-terminal nucleophile aminohydrolases (Ntn hydrolases)"/>
    <property type="match status" value="1"/>
</dbReference>
<evidence type="ECO:0000259" key="12">
    <source>
        <dbReference type="PROSITE" id="PS51278"/>
    </source>
</evidence>
<dbReference type="PANTHER" id="PTHR10937:SF0">
    <property type="entry name" value="GLUTAMINE--FRUCTOSE-6-PHOSPHATE TRANSAMINASE (ISOMERIZING)"/>
    <property type="match status" value="1"/>
</dbReference>
<evidence type="ECO:0000256" key="9">
    <source>
        <dbReference type="ARBA" id="ARBA00022962"/>
    </source>
</evidence>
<keyword evidence="7 11" id="KW-0808">Transferase</keyword>
<comment type="subcellular location">
    <subcellularLocation>
        <location evidence="2 11">Cytoplasm</location>
    </subcellularLocation>
</comment>
<proteinExistence type="inferred from homology"/>
<feature type="initiator methionine" description="Removed" evidence="11">
    <location>
        <position position="1"/>
    </location>
</feature>
<accession>A0A7G9YUS8</accession>